<dbReference type="PANTHER" id="PTHR45947:SF3">
    <property type="entry name" value="SULFOQUINOVOSYL TRANSFERASE SQD2"/>
    <property type="match status" value="1"/>
</dbReference>
<dbReference type="Pfam" id="PF00534">
    <property type="entry name" value="Glycos_transf_1"/>
    <property type="match status" value="1"/>
</dbReference>
<evidence type="ECO:0000259" key="3">
    <source>
        <dbReference type="Pfam" id="PF13439"/>
    </source>
</evidence>
<feature type="domain" description="Glycosyl transferase family 1" evidence="2">
    <location>
        <begin position="189"/>
        <end position="360"/>
    </location>
</feature>
<evidence type="ECO:0000256" key="1">
    <source>
        <dbReference type="SAM" id="Phobius"/>
    </source>
</evidence>
<feature type="domain" description="Glycosyltransferase subfamily 4-like N-terminal" evidence="3">
    <location>
        <begin position="21"/>
        <end position="178"/>
    </location>
</feature>
<evidence type="ECO:0000313" key="4">
    <source>
        <dbReference type="EMBL" id="RBP72693.1"/>
    </source>
</evidence>
<dbReference type="InterPro" id="IPR001296">
    <property type="entry name" value="Glyco_trans_1"/>
</dbReference>
<keyword evidence="5" id="KW-0808">Transferase</keyword>
<dbReference type="AlphaFoldDB" id="A0A368V010"/>
<dbReference type="InterPro" id="IPR028098">
    <property type="entry name" value="Glyco_trans_4-like_N"/>
</dbReference>
<dbReference type="RefSeq" id="WP_113880049.1">
    <property type="nucleotide sequence ID" value="NZ_QNSA01000007.1"/>
</dbReference>
<dbReference type="EMBL" id="QPJB01000007">
    <property type="protein sequence ID" value="RCW33620.1"/>
    <property type="molecule type" value="Genomic_DNA"/>
</dbReference>
<protein>
    <submittedName>
        <fullName evidence="5">Phosphatidylinositol alpha-1,6-mannosyltransferase</fullName>
    </submittedName>
</protein>
<dbReference type="CDD" id="cd03801">
    <property type="entry name" value="GT4_PimA-like"/>
    <property type="match status" value="1"/>
</dbReference>
<dbReference type="GO" id="GO:0016757">
    <property type="term" value="F:glycosyltransferase activity"/>
    <property type="evidence" value="ECO:0007669"/>
    <property type="project" value="UniProtKB-KW"/>
</dbReference>
<feature type="transmembrane region" description="Helical" evidence="1">
    <location>
        <begin position="93"/>
        <end position="111"/>
    </location>
</feature>
<keyword evidence="1" id="KW-0472">Membrane</keyword>
<keyword evidence="5" id="KW-0328">Glycosyltransferase</keyword>
<reference evidence="5 6" key="1">
    <citation type="submission" date="2018-07" db="EMBL/GenBank/DDBJ databases">
        <title>Freshwater and sediment microbial communities from various areas in North America, analyzing microbe dynamics in response to fracking.</title>
        <authorList>
            <person name="Lamendella R."/>
        </authorList>
    </citation>
    <scope>NUCLEOTIDE SEQUENCE [LARGE SCALE GENOMIC DNA]</scope>
    <source>
        <strain evidence="5 6">114E</strain>
        <strain evidence="4 7">114E_o</strain>
    </source>
</reference>
<accession>A0A368V010</accession>
<dbReference type="SUPFAM" id="SSF53756">
    <property type="entry name" value="UDP-Glycosyltransferase/glycogen phosphorylase"/>
    <property type="match status" value="1"/>
</dbReference>
<keyword evidence="1" id="KW-1133">Transmembrane helix</keyword>
<dbReference type="Proteomes" id="UP000252795">
    <property type="component" value="Unassembled WGS sequence"/>
</dbReference>
<organism evidence="5 6">
    <name type="scientific">Marinobacter nauticus</name>
    <name type="common">Marinobacter hydrocarbonoclasticus</name>
    <name type="synonym">Marinobacter aquaeolei</name>
    <dbReference type="NCBI Taxonomy" id="2743"/>
    <lineage>
        <taxon>Bacteria</taxon>
        <taxon>Pseudomonadati</taxon>
        <taxon>Pseudomonadota</taxon>
        <taxon>Gammaproteobacteria</taxon>
        <taxon>Pseudomonadales</taxon>
        <taxon>Marinobacteraceae</taxon>
        <taxon>Marinobacter</taxon>
    </lineage>
</organism>
<dbReference type="EMBL" id="QNSA01000007">
    <property type="protein sequence ID" value="RBP72693.1"/>
    <property type="molecule type" value="Genomic_DNA"/>
</dbReference>
<sequence length="401" mass="43396">MINHALTGPVLLVTRNFPPLIGGMEKLNFHLAKELAKSSPVHVVGPAGSSRYSNEHLKVTSCPTSIYFYLPVSALFIASLAIKSLISDKTKRHRLVIAGSGVTALIAWLFARMTRCQFGVYLHGLDIIVDNMVYRRIFLPAIKKADFWIVNSSATREKAIEAGIPKSGISIIHPGVDLPDRSPSSIEAQRWRAAHNLSESPILISVGRLTKRKGLKEFILYSLPKIVQSNPNAQLLVIGGEPKNALQKNSVGCEALKNAAIAAGVQNNLRFMGSVSDKVLSMIYSCANIHIFPIIATPGDMEGFGMVALESAARGVPTVAFAEGGVVDAVQNGTSGYLIKPGDYDGFAKAVNDLIYNPGKIRPDDARSFAANFAWTLFGDRVRKLTQTVKDRNGRATQADS</sequence>
<dbReference type="Proteomes" id="UP000253065">
    <property type="component" value="Unassembled WGS sequence"/>
</dbReference>
<feature type="transmembrane region" description="Helical" evidence="1">
    <location>
        <begin position="66"/>
        <end position="86"/>
    </location>
</feature>
<comment type="caution">
    <text evidence="5">The sequence shown here is derived from an EMBL/GenBank/DDBJ whole genome shotgun (WGS) entry which is preliminary data.</text>
</comment>
<dbReference type="InterPro" id="IPR050194">
    <property type="entry name" value="Glycosyltransferase_grp1"/>
</dbReference>
<keyword evidence="1" id="KW-0812">Transmembrane</keyword>
<evidence type="ECO:0000313" key="6">
    <source>
        <dbReference type="Proteomes" id="UP000252795"/>
    </source>
</evidence>
<gene>
    <name evidence="5" type="ORF">DET51_107291</name>
    <name evidence="4" type="ORF">DET64_107291</name>
</gene>
<keyword evidence="7" id="KW-1185">Reference proteome</keyword>
<dbReference type="Gene3D" id="3.40.50.2000">
    <property type="entry name" value="Glycogen Phosphorylase B"/>
    <property type="match status" value="2"/>
</dbReference>
<evidence type="ECO:0000259" key="2">
    <source>
        <dbReference type="Pfam" id="PF00534"/>
    </source>
</evidence>
<dbReference type="PANTHER" id="PTHR45947">
    <property type="entry name" value="SULFOQUINOVOSYL TRANSFERASE SQD2"/>
    <property type="match status" value="1"/>
</dbReference>
<name>A0A368V010_MARNT</name>
<proteinExistence type="predicted"/>
<dbReference type="Pfam" id="PF13439">
    <property type="entry name" value="Glyco_transf_4"/>
    <property type="match status" value="1"/>
</dbReference>
<evidence type="ECO:0000313" key="5">
    <source>
        <dbReference type="EMBL" id="RCW33620.1"/>
    </source>
</evidence>
<evidence type="ECO:0000313" key="7">
    <source>
        <dbReference type="Proteomes" id="UP000253065"/>
    </source>
</evidence>